<feature type="coiled-coil region" evidence="1">
    <location>
        <begin position="61"/>
        <end position="106"/>
    </location>
</feature>
<sequence>MDITHSSSRPGEGDVDMANGSSSTTDDGLTLDLWVVVEEFLHNQQTIKKSNELLASFGKQLNDIAERMAKIQCTAEIAEDQATKAEKALEQQRLNSERQLHDLESSLKEDASNKILLAEKRAQTMLKDIQGLGLGICLPTFHDHHRTDSHSSANGSAMIIDEQETHPPVNKGKQHAKGKSSEIELPSILSRFKLLPPPVPPTFSPSTPPPQHLHSKIPTKQASRTTSPIPKPAYFNWPKSNGDSVHFKCDIGGSNDDDGDSSDNSDSGEDMHHSKPPQLNISELNGEELLKFLLTTFEFKDPAKKIVRQKEKTDFMNWLCKHLHHLLGIGKMRQILKLTDEIYATNTELQQSMTLWESNKIGEGPQLEPMKVNWNNFEGQWNIKLCELFVQSCIDKGLGEGSPTDSVKEFVTNYFWDHLEHIRAVIRKNKPKADEDPETHSARTKEWHLEALIISREKSVTEVIHFLQIFKDRLDICLDNLPKKVNEIVTTQQQAWKTKYDIIQALGPEGMSSDESDTDSDTKTYIVKKVIALGFIKKRKLKEVCHTKAPTRKPVDLYDPDWYEKLKDWKKIALKAKPALNY</sequence>
<organism evidence="3 4">
    <name type="scientific">Gymnopilus junonius</name>
    <name type="common">Spectacular rustgill mushroom</name>
    <name type="synonym">Gymnopilus spectabilis subsp. junonius</name>
    <dbReference type="NCBI Taxonomy" id="109634"/>
    <lineage>
        <taxon>Eukaryota</taxon>
        <taxon>Fungi</taxon>
        <taxon>Dikarya</taxon>
        <taxon>Basidiomycota</taxon>
        <taxon>Agaricomycotina</taxon>
        <taxon>Agaricomycetes</taxon>
        <taxon>Agaricomycetidae</taxon>
        <taxon>Agaricales</taxon>
        <taxon>Agaricineae</taxon>
        <taxon>Hymenogastraceae</taxon>
        <taxon>Gymnopilus</taxon>
    </lineage>
</organism>
<accession>A0A9P5N782</accession>
<comment type="caution">
    <text evidence="3">The sequence shown here is derived from an EMBL/GenBank/DDBJ whole genome shotgun (WGS) entry which is preliminary data.</text>
</comment>
<feature type="region of interest" description="Disordered" evidence="2">
    <location>
        <begin position="195"/>
        <end position="281"/>
    </location>
</feature>
<evidence type="ECO:0000313" key="4">
    <source>
        <dbReference type="Proteomes" id="UP000724874"/>
    </source>
</evidence>
<dbReference type="EMBL" id="JADNYJ010000299">
    <property type="protein sequence ID" value="KAF8871569.1"/>
    <property type="molecule type" value="Genomic_DNA"/>
</dbReference>
<gene>
    <name evidence="3" type="ORF">CPB84DRAFT_1753948</name>
</gene>
<evidence type="ECO:0000256" key="1">
    <source>
        <dbReference type="SAM" id="Coils"/>
    </source>
</evidence>
<feature type="region of interest" description="Disordered" evidence="2">
    <location>
        <begin position="1"/>
        <end position="25"/>
    </location>
</feature>
<dbReference type="OrthoDB" id="3224221at2759"/>
<dbReference type="Proteomes" id="UP000724874">
    <property type="component" value="Unassembled WGS sequence"/>
</dbReference>
<evidence type="ECO:0000313" key="3">
    <source>
        <dbReference type="EMBL" id="KAF8871569.1"/>
    </source>
</evidence>
<reference evidence="3" key="1">
    <citation type="submission" date="2020-11" db="EMBL/GenBank/DDBJ databases">
        <authorList>
            <consortium name="DOE Joint Genome Institute"/>
            <person name="Ahrendt S."/>
            <person name="Riley R."/>
            <person name="Andreopoulos W."/>
            <person name="LaButti K."/>
            <person name="Pangilinan J."/>
            <person name="Ruiz-duenas F.J."/>
            <person name="Barrasa J.M."/>
            <person name="Sanchez-Garcia M."/>
            <person name="Camarero S."/>
            <person name="Miyauchi S."/>
            <person name="Serrano A."/>
            <person name="Linde D."/>
            <person name="Babiker R."/>
            <person name="Drula E."/>
            <person name="Ayuso-Fernandez I."/>
            <person name="Pacheco R."/>
            <person name="Padilla G."/>
            <person name="Ferreira P."/>
            <person name="Barriuso J."/>
            <person name="Kellner H."/>
            <person name="Castanera R."/>
            <person name="Alfaro M."/>
            <person name="Ramirez L."/>
            <person name="Pisabarro A.G."/>
            <person name="Kuo A."/>
            <person name="Tritt A."/>
            <person name="Lipzen A."/>
            <person name="He G."/>
            <person name="Yan M."/>
            <person name="Ng V."/>
            <person name="Cullen D."/>
            <person name="Martin F."/>
            <person name="Rosso M.-N."/>
            <person name="Henrissat B."/>
            <person name="Hibbett D."/>
            <person name="Martinez A.T."/>
            <person name="Grigoriev I.V."/>
        </authorList>
    </citation>
    <scope>NUCLEOTIDE SEQUENCE</scope>
    <source>
        <strain evidence="3">AH 44721</strain>
    </source>
</reference>
<dbReference type="AlphaFoldDB" id="A0A9P5N782"/>
<protein>
    <submittedName>
        <fullName evidence="3">Uncharacterized protein</fullName>
    </submittedName>
</protein>
<evidence type="ECO:0000256" key="2">
    <source>
        <dbReference type="SAM" id="MobiDB-lite"/>
    </source>
</evidence>
<feature type="compositionally biased region" description="Polar residues" evidence="2">
    <location>
        <begin position="218"/>
        <end position="228"/>
    </location>
</feature>
<feature type="compositionally biased region" description="Acidic residues" evidence="2">
    <location>
        <begin position="255"/>
        <end position="268"/>
    </location>
</feature>
<feature type="compositionally biased region" description="Pro residues" evidence="2">
    <location>
        <begin position="195"/>
        <end position="211"/>
    </location>
</feature>
<proteinExistence type="predicted"/>
<keyword evidence="1" id="KW-0175">Coiled coil</keyword>
<name>A0A9P5N782_GYMJU</name>
<keyword evidence="4" id="KW-1185">Reference proteome</keyword>